<reference evidence="2 3" key="1">
    <citation type="submission" date="2018-10" db="EMBL/GenBank/DDBJ databases">
        <title>Falsibacillus sp. genome draft.</title>
        <authorList>
            <person name="Shi S."/>
        </authorList>
    </citation>
    <scope>NUCLEOTIDE SEQUENCE [LARGE SCALE GENOMIC DNA]</scope>
    <source>
        <strain evidence="2 3">GY 10110</strain>
    </source>
</reference>
<sequence length="246" mass="27403">MFLAACFVLLGCEAQDKAAPEKMKEIIEPVNYAEKATPIEQVHMEQHKERVLLDVPLIKQNPELKFGCEVTSLAMVLQSAGFNVDKMTLAHQIAKDPDPVVKSRSGDIVKWGNPDHGFVGDITGRSMGYAVSAGPTEKLMKKYLPKRTVNLTGKPFDELLNQLGRGKPVLVWTTGDYKLPDRLESWKHGSETIKAPLDLHAVVLVGYDPQNVYVNDPLSGRKAHKVNKRVFLGSWKALRKQALSYN</sequence>
<dbReference type="PIRSF" id="PIRSF032442">
    <property type="entry name" value="UCP032442"/>
    <property type="match status" value="1"/>
</dbReference>
<dbReference type="RefSeq" id="WP_121682485.1">
    <property type="nucleotide sequence ID" value="NZ_RCVZ01000020.1"/>
</dbReference>
<feature type="domain" description="Peptidase C39-like" evidence="1">
    <location>
        <begin position="53"/>
        <end position="217"/>
    </location>
</feature>
<dbReference type="Proteomes" id="UP000276770">
    <property type="component" value="Unassembled WGS sequence"/>
</dbReference>
<proteinExistence type="predicted"/>
<dbReference type="Gene3D" id="3.90.70.10">
    <property type="entry name" value="Cysteine proteinases"/>
    <property type="match status" value="1"/>
</dbReference>
<dbReference type="AlphaFoldDB" id="A0A3L7JMU4"/>
<gene>
    <name evidence="2" type="ORF">D9X91_20290</name>
</gene>
<dbReference type="PANTHER" id="PTHR37806:SF1">
    <property type="entry name" value="PEPTIDASE C39-LIKE DOMAIN-CONTAINING PROTEIN"/>
    <property type="match status" value="1"/>
</dbReference>
<dbReference type="PANTHER" id="PTHR37806">
    <property type="entry name" value="LMO0724 PROTEIN"/>
    <property type="match status" value="1"/>
</dbReference>
<evidence type="ECO:0000259" key="1">
    <source>
        <dbReference type="Pfam" id="PF13529"/>
    </source>
</evidence>
<name>A0A3L7JMU4_9BACI</name>
<dbReference type="Pfam" id="PF13529">
    <property type="entry name" value="Peptidase_C39_2"/>
    <property type="match status" value="1"/>
</dbReference>
<keyword evidence="3" id="KW-1185">Reference proteome</keyword>
<dbReference type="EMBL" id="RCVZ01000020">
    <property type="protein sequence ID" value="RLQ91800.1"/>
    <property type="molecule type" value="Genomic_DNA"/>
</dbReference>
<accession>A0A3L7JMU4</accession>
<evidence type="ECO:0000313" key="3">
    <source>
        <dbReference type="Proteomes" id="UP000276770"/>
    </source>
</evidence>
<comment type="caution">
    <text evidence="2">The sequence shown here is derived from an EMBL/GenBank/DDBJ whole genome shotgun (WGS) entry which is preliminary data.</text>
</comment>
<protein>
    <submittedName>
        <fullName evidence="2">Peptidase C39</fullName>
    </submittedName>
</protein>
<dbReference type="OrthoDB" id="1164310at2"/>
<organism evidence="2 3">
    <name type="scientific">Falsibacillus albus</name>
    <dbReference type="NCBI Taxonomy" id="2478915"/>
    <lineage>
        <taxon>Bacteria</taxon>
        <taxon>Bacillati</taxon>
        <taxon>Bacillota</taxon>
        <taxon>Bacilli</taxon>
        <taxon>Bacillales</taxon>
        <taxon>Bacillaceae</taxon>
        <taxon>Falsibacillus</taxon>
    </lineage>
</organism>
<dbReference type="InterPro" id="IPR016997">
    <property type="entry name" value="UCP032442"/>
</dbReference>
<evidence type="ECO:0000313" key="2">
    <source>
        <dbReference type="EMBL" id="RLQ91800.1"/>
    </source>
</evidence>
<dbReference type="InterPro" id="IPR039564">
    <property type="entry name" value="Peptidase_C39-like"/>
</dbReference>